<dbReference type="Proteomes" id="UP001059836">
    <property type="component" value="Chromosome"/>
</dbReference>
<keyword evidence="2" id="KW-1133">Transmembrane helix</keyword>
<dbReference type="InterPro" id="IPR020845">
    <property type="entry name" value="AMP-binding_CS"/>
</dbReference>
<feature type="domain" description="AMP-dependent synthetase/ligase" evidence="3">
    <location>
        <begin position="111"/>
        <end position="480"/>
    </location>
</feature>
<dbReference type="PANTHER" id="PTHR22754:SF32">
    <property type="entry name" value="DISCO-INTERACTING PROTEIN 2"/>
    <property type="match status" value="1"/>
</dbReference>
<protein>
    <submittedName>
        <fullName evidence="4">AMP-binding protein</fullName>
    </submittedName>
</protein>
<evidence type="ECO:0000256" key="1">
    <source>
        <dbReference type="ARBA" id="ARBA00006432"/>
    </source>
</evidence>
<gene>
    <name evidence="4" type="ORF">GII31_18905</name>
</gene>
<dbReference type="SUPFAM" id="SSF56801">
    <property type="entry name" value="Acetyl-CoA synthetase-like"/>
    <property type="match status" value="1"/>
</dbReference>
<name>A0ABX6INB5_9ACTN</name>
<evidence type="ECO:0000313" key="5">
    <source>
        <dbReference type="Proteomes" id="UP001059836"/>
    </source>
</evidence>
<dbReference type="Gene3D" id="3.40.50.12780">
    <property type="entry name" value="N-terminal domain of ligase-like"/>
    <property type="match status" value="1"/>
</dbReference>
<sequence length="625" mass="68654">MWRKRTIHPRDLFWHKTDNSENVTAVQFWTHLSCCMIKLTLYQRVSLSRIPDHPSHGSSSMRVHEVSGDHHAGEAVAQPVVHEALIDMLTCKVEEWGRGIYFATARSEDFYPYAQLYRDTIVSSARLLEAGISPGDRVLFQVADSRVLIRLFWACAFVGAVPALLPPAVSAADTVRVDRAAALMPQAAILADERTHSLLERSGSADRIVRTSQLLVDQEGDFRASLQPAEVGPESERLIQFSSGSTGLPKGIIVTERVLIGTLQTTLPQHGYRFQNSMLTWLPLAHNLSLVGFHVNSVSQDFDQIIMPTVDFLANPYVWMEAITRHRPTVTVCPNFGMKHFLSYVESRPPAEGSSYDLSSVQKVITGAEPIDANVAGEFQRRLRDYGLQENTIWTGYGMSEACLTISTAELRSELRTIQLDRDRITTGARYADIATGDGVRFVSVGRVAPSITLTIRDDDATVIGNGVVGEIHLQGPTITESAITDKGTVRHAVTDDGALPTGDMGMLHDGELYVIGRRKEIIFVNGKNYYSPDLERIIWENAAIDTVVIGRSNPDTGGEDVVVYVERGEHGDRAAVERSLTSALMRVAGVPTTQVCWIDSIPVAPNGKKLRGLVGKGSTVVAAQ</sequence>
<comment type="similarity">
    <text evidence="1">Belongs to the ATP-dependent AMP-binding enzyme family.</text>
</comment>
<dbReference type="InterPro" id="IPR000873">
    <property type="entry name" value="AMP-dep_synth/lig_dom"/>
</dbReference>
<accession>A0ABX6INB5</accession>
<dbReference type="Gene3D" id="3.30.300.30">
    <property type="match status" value="1"/>
</dbReference>
<dbReference type="InterPro" id="IPR045851">
    <property type="entry name" value="AMP-bd_C_sf"/>
</dbReference>
<dbReference type="Pfam" id="PF00501">
    <property type="entry name" value="AMP-binding"/>
    <property type="match status" value="1"/>
</dbReference>
<evidence type="ECO:0000256" key="2">
    <source>
        <dbReference type="SAM" id="Phobius"/>
    </source>
</evidence>
<organism evidence="4 5">
    <name type="scientific">Gordonia pseudamarae</name>
    <dbReference type="NCBI Taxonomy" id="2831662"/>
    <lineage>
        <taxon>Bacteria</taxon>
        <taxon>Bacillati</taxon>
        <taxon>Actinomycetota</taxon>
        <taxon>Actinomycetes</taxon>
        <taxon>Mycobacteriales</taxon>
        <taxon>Gordoniaceae</taxon>
        <taxon>Gordonia</taxon>
    </lineage>
</organism>
<keyword evidence="2" id="KW-0812">Transmembrane</keyword>
<dbReference type="InterPro" id="IPR042099">
    <property type="entry name" value="ANL_N_sf"/>
</dbReference>
<reference evidence="4" key="1">
    <citation type="journal article" date="2021" name="Nat. Microbiol.">
        <title>Cocultivation of an ultrasmall environmental parasitic bacterium with lytic ability against bacteria associated with wastewater foams.</title>
        <authorList>
            <person name="Batinovic S."/>
            <person name="Rose J.J.A."/>
            <person name="Ratcliffe J."/>
            <person name="Seviour R.J."/>
            <person name="Petrovski S."/>
        </authorList>
    </citation>
    <scope>NUCLEOTIDE SEQUENCE</scope>
    <source>
        <strain evidence="4">CON9</strain>
    </source>
</reference>
<proteinExistence type="inferred from homology"/>
<keyword evidence="5" id="KW-1185">Reference proteome</keyword>
<dbReference type="PANTHER" id="PTHR22754">
    <property type="entry name" value="DISCO-INTERACTING PROTEIN 2 DIP2 -RELATED"/>
    <property type="match status" value="1"/>
</dbReference>
<feature type="transmembrane region" description="Helical" evidence="2">
    <location>
        <begin position="147"/>
        <end position="165"/>
    </location>
</feature>
<keyword evidence="2" id="KW-0472">Membrane</keyword>
<dbReference type="EMBL" id="CP045809">
    <property type="protein sequence ID" value="QHN36658.1"/>
    <property type="molecule type" value="Genomic_DNA"/>
</dbReference>
<evidence type="ECO:0000259" key="3">
    <source>
        <dbReference type="Pfam" id="PF00501"/>
    </source>
</evidence>
<evidence type="ECO:0000313" key="4">
    <source>
        <dbReference type="EMBL" id="QHN36658.1"/>
    </source>
</evidence>
<dbReference type="PROSITE" id="PS00455">
    <property type="entry name" value="AMP_BINDING"/>
    <property type="match status" value="1"/>
</dbReference>